<protein>
    <recommendedName>
        <fullName evidence="4">Kinetochore protein SPC25</fullName>
    </recommendedName>
</protein>
<dbReference type="Proteomes" id="UP000786811">
    <property type="component" value="Unassembled WGS sequence"/>
</dbReference>
<proteinExistence type="predicted"/>
<dbReference type="EMBL" id="CAJNRD030001122">
    <property type="protein sequence ID" value="CAG5100211.1"/>
    <property type="molecule type" value="Genomic_DNA"/>
</dbReference>
<sequence length="242" mass="29191">MKLSEFEMTDIESILMSRENEDLIFQRLSEMMVESRTKAQTLITQYVNKQKAIQNKIKTNHETINQLQHQSKDQERQLQEWALEQKVLQKKISNNNKSIDQLKEEIALEKNKKEELTLKLVDLETDQERLKNEKIKNYDALKRALGLYKEKLNIHFMVEILKDFDRVKITYFQKENPKKDYYCIQLLNYNNIIWKVESIVPELDSKHLEYLNLDFTKDYEILEINKLIPKLRHLFVEHYLSP</sequence>
<evidence type="ECO:0000313" key="2">
    <source>
        <dbReference type="EMBL" id="CAG5100211.1"/>
    </source>
</evidence>
<dbReference type="OrthoDB" id="7691513at2759"/>
<evidence type="ECO:0000313" key="3">
    <source>
        <dbReference type="Proteomes" id="UP000786811"/>
    </source>
</evidence>
<reference evidence="2" key="1">
    <citation type="submission" date="2021-04" db="EMBL/GenBank/DDBJ databases">
        <authorList>
            <person name="Chebbi M.A.C M."/>
        </authorList>
    </citation>
    <scope>NUCLEOTIDE SEQUENCE</scope>
</reference>
<evidence type="ECO:0000256" key="1">
    <source>
        <dbReference type="SAM" id="Coils"/>
    </source>
</evidence>
<name>A0A8J2MW24_COTCN</name>
<dbReference type="AlphaFoldDB" id="A0A8J2MW24"/>
<organism evidence="2 3">
    <name type="scientific">Cotesia congregata</name>
    <name type="common">Parasitoid wasp</name>
    <name type="synonym">Apanteles congregatus</name>
    <dbReference type="NCBI Taxonomy" id="51543"/>
    <lineage>
        <taxon>Eukaryota</taxon>
        <taxon>Metazoa</taxon>
        <taxon>Ecdysozoa</taxon>
        <taxon>Arthropoda</taxon>
        <taxon>Hexapoda</taxon>
        <taxon>Insecta</taxon>
        <taxon>Pterygota</taxon>
        <taxon>Neoptera</taxon>
        <taxon>Endopterygota</taxon>
        <taxon>Hymenoptera</taxon>
        <taxon>Apocrita</taxon>
        <taxon>Ichneumonoidea</taxon>
        <taxon>Braconidae</taxon>
        <taxon>Microgastrinae</taxon>
        <taxon>Cotesia</taxon>
    </lineage>
</organism>
<keyword evidence="1" id="KW-0175">Coiled coil</keyword>
<feature type="coiled-coil region" evidence="1">
    <location>
        <begin position="64"/>
        <end position="133"/>
    </location>
</feature>
<accession>A0A8J2MW24</accession>
<comment type="caution">
    <text evidence="2">The sequence shown here is derived from an EMBL/GenBank/DDBJ whole genome shotgun (WGS) entry which is preliminary data.</text>
</comment>
<evidence type="ECO:0008006" key="4">
    <source>
        <dbReference type="Google" id="ProtNLM"/>
    </source>
</evidence>
<keyword evidence="3" id="KW-1185">Reference proteome</keyword>
<gene>
    <name evidence="2" type="ORF">HICCMSTLAB_LOCUS9440</name>
</gene>